<accession>A0A0A9HR45</accession>
<organism evidence="2">
    <name type="scientific">Arundo donax</name>
    <name type="common">Giant reed</name>
    <name type="synonym">Donax arundinaceus</name>
    <dbReference type="NCBI Taxonomy" id="35708"/>
    <lineage>
        <taxon>Eukaryota</taxon>
        <taxon>Viridiplantae</taxon>
        <taxon>Streptophyta</taxon>
        <taxon>Embryophyta</taxon>
        <taxon>Tracheophyta</taxon>
        <taxon>Spermatophyta</taxon>
        <taxon>Magnoliopsida</taxon>
        <taxon>Liliopsida</taxon>
        <taxon>Poales</taxon>
        <taxon>Poaceae</taxon>
        <taxon>PACMAD clade</taxon>
        <taxon>Arundinoideae</taxon>
        <taxon>Arundineae</taxon>
        <taxon>Arundo</taxon>
    </lineage>
</organism>
<protein>
    <submittedName>
        <fullName evidence="2">Uncharacterized protein</fullName>
    </submittedName>
</protein>
<sequence>MKAEMESSAEPPFSASASIASPIIQQ</sequence>
<feature type="region of interest" description="Disordered" evidence="1">
    <location>
        <begin position="1"/>
        <end position="26"/>
    </location>
</feature>
<reference evidence="2" key="2">
    <citation type="journal article" date="2015" name="Data Brief">
        <title>Shoot transcriptome of the giant reed, Arundo donax.</title>
        <authorList>
            <person name="Barrero R.A."/>
            <person name="Guerrero F.D."/>
            <person name="Moolhuijzen P."/>
            <person name="Goolsby J.A."/>
            <person name="Tidwell J."/>
            <person name="Bellgard S.E."/>
            <person name="Bellgard M.I."/>
        </authorList>
    </citation>
    <scope>NUCLEOTIDE SEQUENCE</scope>
    <source>
        <tissue evidence="2">Shoot tissue taken approximately 20 cm above the soil surface</tissue>
    </source>
</reference>
<reference evidence="2" key="1">
    <citation type="submission" date="2014-09" db="EMBL/GenBank/DDBJ databases">
        <authorList>
            <person name="Magalhaes I.L.F."/>
            <person name="Oliveira U."/>
            <person name="Santos F.R."/>
            <person name="Vidigal T.H.D.A."/>
            <person name="Brescovit A.D."/>
            <person name="Santos A.J."/>
        </authorList>
    </citation>
    <scope>NUCLEOTIDE SEQUENCE</scope>
    <source>
        <tissue evidence="2">Shoot tissue taken approximately 20 cm above the soil surface</tissue>
    </source>
</reference>
<proteinExistence type="predicted"/>
<evidence type="ECO:0000256" key="1">
    <source>
        <dbReference type="SAM" id="MobiDB-lite"/>
    </source>
</evidence>
<evidence type="ECO:0000313" key="2">
    <source>
        <dbReference type="EMBL" id="JAE39172.1"/>
    </source>
</evidence>
<dbReference type="AlphaFoldDB" id="A0A0A9HR45"/>
<name>A0A0A9HR45_ARUDO</name>
<dbReference type="EMBL" id="GBRH01158724">
    <property type="protein sequence ID" value="JAE39172.1"/>
    <property type="molecule type" value="Transcribed_RNA"/>
</dbReference>